<evidence type="ECO:0000256" key="1">
    <source>
        <dbReference type="ARBA" id="ARBA00023015"/>
    </source>
</evidence>
<dbReference type="PROSITE" id="PS50043">
    <property type="entry name" value="HTH_LUXR_2"/>
    <property type="match status" value="1"/>
</dbReference>
<keyword evidence="6" id="KW-1185">Reference proteome</keyword>
<evidence type="ECO:0000313" key="6">
    <source>
        <dbReference type="Proteomes" id="UP001163203"/>
    </source>
</evidence>
<evidence type="ECO:0000256" key="2">
    <source>
        <dbReference type="ARBA" id="ARBA00023125"/>
    </source>
</evidence>
<keyword evidence="3" id="KW-0804">Transcription</keyword>
<dbReference type="SMART" id="SM00421">
    <property type="entry name" value="HTH_LUXR"/>
    <property type="match status" value="1"/>
</dbReference>
<dbReference type="Gene3D" id="3.40.50.2300">
    <property type="match status" value="1"/>
</dbReference>
<dbReference type="Proteomes" id="UP001163203">
    <property type="component" value="Chromosome"/>
</dbReference>
<dbReference type="EMBL" id="CP113836">
    <property type="protein sequence ID" value="WAL66511.1"/>
    <property type="molecule type" value="Genomic_DNA"/>
</dbReference>
<dbReference type="SUPFAM" id="SSF46894">
    <property type="entry name" value="C-terminal effector domain of the bipartite response regulators"/>
    <property type="match status" value="1"/>
</dbReference>
<feature type="domain" description="HTH luxR-type" evidence="4">
    <location>
        <begin position="140"/>
        <end position="205"/>
    </location>
</feature>
<dbReference type="InterPro" id="IPR016032">
    <property type="entry name" value="Sig_transdc_resp-reg_C-effctor"/>
</dbReference>
<dbReference type="RefSeq" id="WP_268756645.1">
    <property type="nucleotide sequence ID" value="NZ_CP113836.1"/>
</dbReference>
<evidence type="ECO:0000259" key="4">
    <source>
        <dbReference type="PROSITE" id="PS50043"/>
    </source>
</evidence>
<protein>
    <submittedName>
        <fullName evidence="5">Response regulator transcription factor</fullName>
    </submittedName>
</protein>
<sequence>MEKIRVTVCALDPITRAGLVNCLRPRAGVIVDECSNGEGADVFVAAFDELGPAAIAELRAVTADSGKPVILMMDGVEEADVLPAVDCRVVAILPRAAVTDERLPREIRAAASGKAGLQASLLGRLLAHTERLQREVLAPGAPDENKLSPREIDVLRLMAEGMDTNDIARELRYSDRTVKNIIYTLTSRLRLRNRSHAVAYAMRAGLI</sequence>
<gene>
    <name evidence="5" type="ORF">ORV05_01450</name>
</gene>
<dbReference type="CDD" id="cd06170">
    <property type="entry name" value="LuxR_C_like"/>
    <property type="match status" value="1"/>
</dbReference>
<evidence type="ECO:0000256" key="3">
    <source>
        <dbReference type="ARBA" id="ARBA00023163"/>
    </source>
</evidence>
<dbReference type="Pfam" id="PF00196">
    <property type="entry name" value="GerE"/>
    <property type="match status" value="1"/>
</dbReference>
<keyword evidence="2" id="KW-0238">DNA-binding</keyword>
<name>A0ABY7B6M0_9PSEU</name>
<dbReference type="InterPro" id="IPR000792">
    <property type="entry name" value="Tscrpt_reg_LuxR_C"/>
</dbReference>
<organism evidence="5 6">
    <name type="scientific">Amycolatopsis cynarae</name>
    <dbReference type="NCBI Taxonomy" id="2995223"/>
    <lineage>
        <taxon>Bacteria</taxon>
        <taxon>Bacillati</taxon>
        <taxon>Actinomycetota</taxon>
        <taxon>Actinomycetes</taxon>
        <taxon>Pseudonocardiales</taxon>
        <taxon>Pseudonocardiaceae</taxon>
        <taxon>Amycolatopsis</taxon>
    </lineage>
</organism>
<dbReference type="PRINTS" id="PR00038">
    <property type="entry name" value="HTHLUXR"/>
</dbReference>
<dbReference type="PANTHER" id="PTHR44688">
    <property type="entry name" value="DNA-BINDING TRANSCRIPTIONAL ACTIVATOR DEVR_DOSR"/>
    <property type="match status" value="1"/>
</dbReference>
<reference evidence="5" key="1">
    <citation type="submission" date="2022-11" db="EMBL/GenBank/DDBJ databases">
        <authorList>
            <person name="Mo P."/>
        </authorList>
    </citation>
    <scope>NUCLEOTIDE SEQUENCE</scope>
    <source>
        <strain evidence="5">HUAS 11-8</strain>
    </source>
</reference>
<evidence type="ECO:0000313" key="5">
    <source>
        <dbReference type="EMBL" id="WAL66511.1"/>
    </source>
</evidence>
<proteinExistence type="predicted"/>
<keyword evidence="1" id="KW-0805">Transcription regulation</keyword>
<dbReference type="PANTHER" id="PTHR44688:SF16">
    <property type="entry name" value="DNA-BINDING TRANSCRIPTIONAL ACTIVATOR DEVR_DOSR"/>
    <property type="match status" value="1"/>
</dbReference>
<accession>A0ABY7B6M0</accession>